<evidence type="ECO:0008006" key="6">
    <source>
        <dbReference type="Google" id="ProtNLM"/>
    </source>
</evidence>
<feature type="chain" id="PRO_5042952251" description="Arthropod-associated lipoprotein" evidence="1">
    <location>
        <begin position="25"/>
        <end position="155"/>
    </location>
</feature>
<dbReference type="EMBL" id="CP036558">
    <property type="protein sequence ID" value="QBK62396.1"/>
    <property type="molecule type" value="Genomic_DNA"/>
</dbReference>
<reference evidence="5" key="1">
    <citation type="submission" date="2019-03" db="EMBL/GenBank/DDBJ databases">
        <title>Whole genome sequencing of Borrelia miyamotoi strains isolated at the Russian territory.</title>
        <authorList>
            <person name="Kuleshov K.V."/>
            <person name="Platonov A.E."/>
            <person name="Goptar I.A."/>
            <person name="Shipulin G.A."/>
            <person name="Markelov M.L."/>
            <person name="Koetsveld J."/>
            <person name="Kolyasnikova N.M."/>
            <person name="Sarksyan D.S."/>
            <person name="Toporkova M.G."/>
            <person name="Hovius J.W."/>
        </authorList>
    </citation>
    <scope>NUCLEOTIDE SEQUENCE [LARGE SCALE GENOMIC DNA]</scope>
    <source>
        <strain evidence="2">Yekat-1</strain>
        <strain evidence="5">Yekat-76</strain>
        <plasmid evidence="5">lp72</plasmid>
        <plasmid evidence="2">pYekat-1-lp72</plasmid>
    </source>
</reference>
<gene>
    <name evidence="2" type="ORF">CNO13_04325</name>
    <name evidence="3" type="ORF">EZU67_04300</name>
</gene>
<sequence>MKKIILSGMTMMLFSLLVSCSNMGKDNATVYKPGTGEGDKYVQVIQDKDKLMPLKESFADITSVLVPADAGKTYKDTNLATALNGLGNAQDKEKFLKALNAKKQLEEAKKNKDANIVKIDEEFAEVLSKLKFESDVTAAGSYELTLKNFRDSLSA</sequence>
<dbReference type="AlphaFoldDB" id="A0AAP8YS93"/>
<keyword evidence="4" id="KW-1185">Reference proteome</keyword>
<dbReference type="Proteomes" id="UP000291995">
    <property type="component" value="Plasmid lp72"/>
</dbReference>
<evidence type="ECO:0000313" key="5">
    <source>
        <dbReference type="Proteomes" id="UP000291995"/>
    </source>
</evidence>
<protein>
    <recommendedName>
        <fullName evidence="6">Arthropod-associated lipoprotein</fullName>
    </recommendedName>
</protein>
<dbReference type="EMBL" id="CP024334">
    <property type="protein sequence ID" value="ATQ16415.1"/>
    <property type="molecule type" value="Genomic_DNA"/>
</dbReference>
<reference evidence="3" key="2">
    <citation type="submission" date="2022-12" db="EMBL/GenBank/DDBJ databases">
        <title>Whole genome sequencing of Borrelia miyamotoi strains isolated at the Russian territory.</title>
        <authorList>
            <person name="Kuleshov K.V."/>
            <person name="Platonov A.E."/>
            <person name="Goptar I.A."/>
            <person name="Shipulin G.A."/>
            <person name="Markelov M.L."/>
            <person name="Koetsveld J."/>
            <person name="Kolyasnikova N.M."/>
            <person name="Sarksyan D.S."/>
            <person name="Toporkova M.G."/>
            <person name="Hovius J.W."/>
        </authorList>
    </citation>
    <scope>NUCLEOTIDE SEQUENCE</scope>
    <source>
        <strain evidence="4">Yekat-1</strain>
        <strain evidence="3">Yekat-76</strain>
        <plasmid evidence="3">lp72</plasmid>
        <plasmid evidence="4">pYekat-1-lp72</plasmid>
    </source>
</reference>
<keyword evidence="3" id="KW-0614">Plasmid</keyword>
<keyword evidence="1" id="KW-0732">Signal</keyword>
<geneLocation type="plasmid" evidence="3 5">
    <name>lp72</name>
</geneLocation>
<organism evidence="3 5">
    <name type="scientific">Borrelia miyamotoi</name>
    <dbReference type="NCBI Taxonomy" id="47466"/>
    <lineage>
        <taxon>Bacteria</taxon>
        <taxon>Pseudomonadati</taxon>
        <taxon>Spirochaetota</taxon>
        <taxon>Spirochaetia</taxon>
        <taxon>Spirochaetales</taxon>
        <taxon>Borreliaceae</taxon>
        <taxon>Borrelia</taxon>
    </lineage>
</organism>
<evidence type="ECO:0000256" key="1">
    <source>
        <dbReference type="SAM" id="SignalP"/>
    </source>
</evidence>
<feature type="signal peptide" evidence="1">
    <location>
        <begin position="1"/>
        <end position="24"/>
    </location>
</feature>
<proteinExistence type="predicted"/>
<dbReference type="Proteomes" id="UP000230633">
    <property type="component" value="Plasmid pYekat-1-lp72"/>
</dbReference>
<evidence type="ECO:0000313" key="4">
    <source>
        <dbReference type="Proteomes" id="UP000230633"/>
    </source>
</evidence>
<evidence type="ECO:0000313" key="3">
    <source>
        <dbReference type="EMBL" id="QBK62396.1"/>
    </source>
</evidence>
<name>A0AAP8YS93_9SPIR</name>
<dbReference type="RefSeq" id="WP_025444150.1">
    <property type="nucleotide sequence ID" value="NZ_CP024206.2"/>
</dbReference>
<accession>A0AAP8YS93</accession>
<evidence type="ECO:0000313" key="2">
    <source>
        <dbReference type="EMBL" id="ATQ16415.1"/>
    </source>
</evidence>
<dbReference type="PROSITE" id="PS51257">
    <property type="entry name" value="PROKAR_LIPOPROTEIN"/>
    <property type="match status" value="1"/>
</dbReference>
<geneLocation type="plasmid" evidence="2 4">
    <name>pYekat-1-lp72</name>
</geneLocation>